<reference evidence="2 3" key="1">
    <citation type="submission" date="2019-03" db="EMBL/GenBank/DDBJ databases">
        <title>Genomic Encyclopedia of Type Strains, Phase IV (KMG-IV): sequencing the most valuable type-strain genomes for metagenomic binning, comparative biology and taxonomic classification.</title>
        <authorList>
            <person name="Goeker M."/>
        </authorList>
    </citation>
    <scope>NUCLEOTIDE SEQUENCE [LARGE SCALE GENOMIC DNA]</scope>
    <source>
        <strain evidence="2 3">DSM 100556</strain>
    </source>
</reference>
<name>A0A4R1QTZ6_9FIRM</name>
<organism evidence="2 3">
    <name type="scientific">Kineothrix alysoides</name>
    <dbReference type="NCBI Taxonomy" id="1469948"/>
    <lineage>
        <taxon>Bacteria</taxon>
        <taxon>Bacillati</taxon>
        <taxon>Bacillota</taxon>
        <taxon>Clostridia</taxon>
        <taxon>Lachnospirales</taxon>
        <taxon>Lachnospiraceae</taxon>
        <taxon>Kineothrix</taxon>
    </lineage>
</organism>
<keyword evidence="1" id="KW-1133">Transmembrane helix</keyword>
<evidence type="ECO:0000256" key="1">
    <source>
        <dbReference type="SAM" id="Phobius"/>
    </source>
</evidence>
<dbReference type="Proteomes" id="UP000295718">
    <property type="component" value="Unassembled WGS sequence"/>
</dbReference>
<dbReference type="OrthoDB" id="1922386at2"/>
<feature type="transmembrane region" description="Helical" evidence="1">
    <location>
        <begin position="175"/>
        <end position="198"/>
    </location>
</feature>
<keyword evidence="1" id="KW-0812">Transmembrane</keyword>
<dbReference type="RefSeq" id="WP_031389454.1">
    <property type="nucleotide sequence ID" value="NZ_JPNB01000001.1"/>
</dbReference>
<feature type="transmembrane region" description="Helical" evidence="1">
    <location>
        <begin position="20"/>
        <end position="38"/>
    </location>
</feature>
<feature type="transmembrane region" description="Helical" evidence="1">
    <location>
        <begin position="204"/>
        <end position="224"/>
    </location>
</feature>
<evidence type="ECO:0000313" key="3">
    <source>
        <dbReference type="Proteomes" id="UP000295718"/>
    </source>
</evidence>
<dbReference type="EMBL" id="SLUO01000013">
    <property type="protein sequence ID" value="TCL55975.1"/>
    <property type="molecule type" value="Genomic_DNA"/>
</dbReference>
<feature type="transmembrane region" description="Helical" evidence="1">
    <location>
        <begin position="101"/>
        <end position="124"/>
    </location>
</feature>
<evidence type="ECO:0000313" key="2">
    <source>
        <dbReference type="EMBL" id="TCL55975.1"/>
    </source>
</evidence>
<keyword evidence="3" id="KW-1185">Reference proteome</keyword>
<comment type="caution">
    <text evidence="2">The sequence shown here is derived from an EMBL/GenBank/DDBJ whole genome shotgun (WGS) entry which is preliminary data.</text>
</comment>
<sequence>MFSIMMTDMWVTVKKRLTTWMLYMIIGFGSVRILENIVMNPQIAEALSAVKAVQMKRILISLLLLIILYQFAQEITLRICRGMFVCGAGKKERMRYLIEQFFIKLLFSFLFLMVVLFITTRDIFITGNEGAKAVQIILWFFTIWNINLKVGIGIKGARKLDEKGYAVYSKAEIAVNIYWFCFILIQNIVFYTCSLLNFFPGKPWTTGILVMMLISNGYFGVRYFKPILMEAMSYENVYRQEPEKEYVQYDI</sequence>
<accession>A0A4R1QTZ6</accession>
<gene>
    <name evidence="2" type="ORF">EDD76_113113</name>
</gene>
<proteinExistence type="predicted"/>
<dbReference type="AlphaFoldDB" id="A0A4R1QTZ6"/>
<feature type="transmembrane region" description="Helical" evidence="1">
    <location>
        <begin position="136"/>
        <end position="154"/>
    </location>
</feature>
<keyword evidence="1" id="KW-0472">Membrane</keyword>
<feature type="transmembrane region" description="Helical" evidence="1">
    <location>
        <begin position="58"/>
        <end position="80"/>
    </location>
</feature>
<protein>
    <submittedName>
        <fullName evidence="2">Uncharacterized protein</fullName>
    </submittedName>
</protein>
<dbReference type="STRING" id="1469948.GCA_000732725_00698"/>